<gene>
    <name evidence="2" type="ORF">CQA57_05060</name>
</gene>
<dbReference type="SMART" id="SM00450">
    <property type="entry name" value="RHOD"/>
    <property type="match status" value="1"/>
</dbReference>
<dbReference type="Pfam" id="PF00581">
    <property type="entry name" value="Rhodanese"/>
    <property type="match status" value="1"/>
</dbReference>
<dbReference type="EMBL" id="NXLX01000011">
    <property type="protein sequence ID" value="RDU73258.1"/>
    <property type="molecule type" value="Genomic_DNA"/>
</dbReference>
<dbReference type="Gene3D" id="3.40.250.10">
    <property type="entry name" value="Rhodanese-like domain"/>
    <property type="match status" value="1"/>
</dbReference>
<organism evidence="2 3">
    <name type="scientific">Helicobacter anseris</name>
    <dbReference type="NCBI Taxonomy" id="375926"/>
    <lineage>
        <taxon>Bacteria</taxon>
        <taxon>Pseudomonadati</taxon>
        <taxon>Campylobacterota</taxon>
        <taxon>Epsilonproteobacteria</taxon>
        <taxon>Campylobacterales</taxon>
        <taxon>Helicobacteraceae</taxon>
        <taxon>Helicobacter</taxon>
    </lineage>
</organism>
<dbReference type="InterPro" id="IPR001763">
    <property type="entry name" value="Rhodanese-like_dom"/>
</dbReference>
<feature type="domain" description="Rhodanese" evidence="1">
    <location>
        <begin position="15"/>
        <end position="103"/>
    </location>
</feature>
<reference evidence="2 3" key="1">
    <citation type="submission" date="2018-04" db="EMBL/GenBank/DDBJ databases">
        <title>Novel Campyloabacter and Helicobacter Species and Strains.</title>
        <authorList>
            <person name="Mannion A.J."/>
            <person name="Shen Z."/>
            <person name="Fox J.G."/>
        </authorList>
    </citation>
    <scope>NUCLEOTIDE SEQUENCE [LARGE SCALE GENOMIC DNA]</scope>
    <source>
        <strain evidence="2 3">MIT 04-9362</strain>
    </source>
</reference>
<accession>A0A3D8J748</accession>
<protein>
    <submittedName>
        <fullName evidence="2">Rhodanese-like domain-containing protein</fullName>
    </submittedName>
</protein>
<dbReference type="PANTHER" id="PTHR43031:SF1">
    <property type="entry name" value="PYRIDINE NUCLEOTIDE-DISULPHIDE OXIDOREDUCTASE"/>
    <property type="match status" value="1"/>
</dbReference>
<evidence type="ECO:0000313" key="2">
    <source>
        <dbReference type="EMBL" id="RDU73258.1"/>
    </source>
</evidence>
<proteinExistence type="predicted"/>
<dbReference type="OrthoDB" id="5422549at2"/>
<name>A0A3D8J748_9HELI</name>
<keyword evidence="3" id="KW-1185">Reference proteome</keyword>
<evidence type="ECO:0000313" key="3">
    <source>
        <dbReference type="Proteomes" id="UP000256695"/>
    </source>
</evidence>
<dbReference type="RefSeq" id="WP_115579148.1">
    <property type="nucleotide sequence ID" value="NZ_NXLX01000011.1"/>
</dbReference>
<sequence length="104" mass="12451">MQNTKDYALKFKQINLKDYIVIDIREKEDYKKFHIQNAIHLQDIRKIIALAEEKTNKNILLYCYHGNTASMYVHHLLNLGVENVYFLKENYEEFEEMGIPLIKS</sequence>
<dbReference type="InterPro" id="IPR036873">
    <property type="entry name" value="Rhodanese-like_dom_sf"/>
</dbReference>
<dbReference type="PROSITE" id="PS50206">
    <property type="entry name" value="RHODANESE_3"/>
    <property type="match status" value="1"/>
</dbReference>
<dbReference type="Proteomes" id="UP000256695">
    <property type="component" value="Unassembled WGS sequence"/>
</dbReference>
<evidence type="ECO:0000259" key="1">
    <source>
        <dbReference type="PROSITE" id="PS50206"/>
    </source>
</evidence>
<comment type="caution">
    <text evidence="2">The sequence shown here is derived from an EMBL/GenBank/DDBJ whole genome shotgun (WGS) entry which is preliminary data.</text>
</comment>
<dbReference type="PANTHER" id="PTHR43031">
    <property type="entry name" value="FAD-DEPENDENT OXIDOREDUCTASE"/>
    <property type="match status" value="1"/>
</dbReference>
<dbReference type="SUPFAM" id="SSF52821">
    <property type="entry name" value="Rhodanese/Cell cycle control phosphatase"/>
    <property type="match status" value="1"/>
</dbReference>
<dbReference type="CDD" id="cd00158">
    <property type="entry name" value="RHOD"/>
    <property type="match status" value="1"/>
</dbReference>
<dbReference type="InterPro" id="IPR050229">
    <property type="entry name" value="GlpE_sulfurtransferase"/>
</dbReference>
<dbReference type="AlphaFoldDB" id="A0A3D8J748"/>